<reference evidence="9" key="1">
    <citation type="submission" date="2021-08" db="EMBL/GenBank/DDBJ databases">
        <authorList>
            <person name="Misof B."/>
            <person name="Oliver O."/>
            <person name="Podsiadlowski L."/>
            <person name="Donath A."/>
            <person name="Peters R."/>
            <person name="Mayer C."/>
            <person name="Rust J."/>
            <person name="Gunkel S."/>
            <person name="Lesny P."/>
            <person name="Martin S."/>
            <person name="Oeyen J.P."/>
            <person name="Petersen M."/>
            <person name="Panagiotis P."/>
            <person name="Wilbrandt J."/>
            <person name="Tanja T."/>
        </authorList>
    </citation>
    <scope>NUCLEOTIDE SEQUENCE</scope>
    <source>
        <strain evidence="9">GBR_01_08_01A</strain>
        <tissue evidence="9">Thorax + abdomen</tissue>
    </source>
</reference>
<feature type="transmembrane region" description="Helical" evidence="8">
    <location>
        <begin position="73"/>
        <end position="92"/>
    </location>
</feature>
<keyword evidence="10" id="KW-1185">Reference proteome</keyword>
<evidence type="ECO:0000256" key="1">
    <source>
        <dbReference type="ARBA" id="ARBA00004304"/>
    </source>
</evidence>
<keyword evidence="8" id="KW-0813">Transport</keyword>
<proteinExistence type="inferred from homology"/>
<dbReference type="Pfam" id="PF08294">
    <property type="entry name" value="TIM21"/>
    <property type="match status" value="1"/>
</dbReference>
<dbReference type="PANTHER" id="PTHR13032">
    <property type="entry name" value="MITOCHONDRIAL IMPORT INNER MEMBRANE TRANSLOCASE SUBUNIT TIM21"/>
    <property type="match status" value="1"/>
</dbReference>
<accession>A0AAD9VN55</accession>
<evidence type="ECO:0000256" key="6">
    <source>
        <dbReference type="ARBA" id="ARBA00023128"/>
    </source>
</evidence>
<evidence type="ECO:0000313" key="9">
    <source>
        <dbReference type="EMBL" id="KAK2580773.1"/>
    </source>
</evidence>
<comment type="subunit">
    <text evidence="8">Component of the TIM23 complex.</text>
</comment>
<evidence type="ECO:0000256" key="5">
    <source>
        <dbReference type="ARBA" id="ARBA00022989"/>
    </source>
</evidence>
<dbReference type="EMBL" id="JAIFRP010000046">
    <property type="protein sequence ID" value="KAK2580773.1"/>
    <property type="molecule type" value="Genomic_DNA"/>
</dbReference>
<keyword evidence="6 8" id="KW-0496">Mitochondrion</keyword>
<reference evidence="9" key="2">
    <citation type="journal article" date="2023" name="Commun. Biol.">
        <title>Intrasexual cuticular hydrocarbon dimorphism in a wasp sheds light on hydrocarbon biosynthesis genes in Hymenoptera.</title>
        <authorList>
            <person name="Moris V.C."/>
            <person name="Podsiadlowski L."/>
            <person name="Martin S."/>
            <person name="Oeyen J.P."/>
            <person name="Donath A."/>
            <person name="Petersen M."/>
            <person name="Wilbrandt J."/>
            <person name="Misof B."/>
            <person name="Liedtke D."/>
            <person name="Thamm M."/>
            <person name="Scheiner R."/>
            <person name="Schmitt T."/>
            <person name="Niehuis O."/>
        </authorList>
    </citation>
    <scope>NUCLEOTIDE SEQUENCE</scope>
    <source>
        <strain evidence="9">GBR_01_08_01A</strain>
    </source>
</reference>
<sequence length="259" mass="30060">MRGLSCFLFRRHPIAIVSSSSLLRYHKTAFDIKQVHWYSTQKTVSKVDDADTKDKVSVDFVEVVKKNTASAGYLVFIAISIAFSGYLFYFIFHELFSSNSPLGIYNRALERCQKDTKVLDALGEPIKVYGEGTRRRNHFSHGFFVKDNMKYLRLKFYMEGLRRRGTVYVEAKDVSGNYELTYIYMKLDDIFGRILITSYSIEIKFDLPSNGIDLKELEHLDCFETLLADRSITEIHWIVPIKIASGIQRPSLRLIYKEE</sequence>
<organism evidence="9 10">
    <name type="scientific">Odynerus spinipes</name>
    <dbReference type="NCBI Taxonomy" id="1348599"/>
    <lineage>
        <taxon>Eukaryota</taxon>
        <taxon>Metazoa</taxon>
        <taxon>Ecdysozoa</taxon>
        <taxon>Arthropoda</taxon>
        <taxon>Hexapoda</taxon>
        <taxon>Insecta</taxon>
        <taxon>Pterygota</taxon>
        <taxon>Neoptera</taxon>
        <taxon>Endopterygota</taxon>
        <taxon>Hymenoptera</taxon>
        <taxon>Apocrita</taxon>
        <taxon>Aculeata</taxon>
        <taxon>Vespoidea</taxon>
        <taxon>Vespidae</taxon>
        <taxon>Eumeninae</taxon>
        <taxon>Odynerus</taxon>
    </lineage>
</organism>
<evidence type="ECO:0000256" key="2">
    <source>
        <dbReference type="ARBA" id="ARBA00010867"/>
    </source>
</evidence>
<evidence type="ECO:0000313" key="10">
    <source>
        <dbReference type="Proteomes" id="UP001258017"/>
    </source>
</evidence>
<keyword evidence="7 8" id="KW-0472">Membrane</keyword>
<dbReference type="Proteomes" id="UP001258017">
    <property type="component" value="Unassembled WGS sequence"/>
</dbReference>
<comment type="similarity">
    <text evidence="2 8">Belongs to the TIM21 family.</text>
</comment>
<keyword evidence="8" id="KW-0999">Mitochondrion inner membrane</keyword>
<dbReference type="InterPro" id="IPR038552">
    <property type="entry name" value="Tim21_IMS_sf"/>
</dbReference>
<evidence type="ECO:0000256" key="4">
    <source>
        <dbReference type="ARBA" id="ARBA00022946"/>
    </source>
</evidence>
<evidence type="ECO:0000256" key="3">
    <source>
        <dbReference type="ARBA" id="ARBA00022692"/>
    </source>
</evidence>
<dbReference type="PANTHER" id="PTHR13032:SF6">
    <property type="entry name" value="MITOCHONDRIAL IMPORT INNER MEMBRANE TRANSLOCASE SUBUNIT TIM21"/>
    <property type="match status" value="1"/>
</dbReference>
<keyword evidence="8" id="KW-0811">Translocation</keyword>
<gene>
    <name evidence="9" type="ORF">KPH14_011508</name>
</gene>
<evidence type="ECO:0000256" key="8">
    <source>
        <dbReference type="RuleBase" id="RU367142"/>
    </source>
</evidence>
<protein>
    <recommendedName>
        <fullName evidence="8">Mitochondrial import inner membrane translocase subunit Tim21</fullName>
    </recommendedName>
</protein>
<dbReference type="GO" id="GO:0005744">
    <property type="term" value="C:TIM23 mitochondrial import inner membrane translocase complex"/>
    <property type="evidence" value="ECO:0007669"/>
    <property type="project" value="UniProtKB-UniRule"/>
</dbReference>
<keyword evidence="3 8" id="KW-0812">Transmembrane</keyword>
<comment type="function">
    <text evidence="8">Essential component of the TIM23 complex, a complex that mediates the translocation of transit peptide-containing proteins across the mitochondrial inner membrane.</text>
</comment>
<keyword evidence="8" id="KW-0653">Protein transport</keyword>
<comment type="caution">
    <text evidence="9">The sequence shown here is derived from an EMBL/GenBank/DDBJ whole genome shotgun (WGS) entry which is preliminary data.</text>
</comment>
<keyword evidence="5 8" id="KW-1133">Transmembrane helix</keyword>
<name>A0AAD9VN55_9HYME</name>
<keyword evidence="4" id="KW-0809">Transit peptide</keyword>
<dbReference type="Gene3D" id="3.10.450.320">
    <property type="entry name" value="Mitochondrial import inner membrane translocase subunit Tim21"/>
    <property type="match status" value="1"/>
</dbReference>
<dbReference type="InterPro" id="IPR013261">
    <property type="entry name" value="Tim21"/>
</dbReference>
<evidence type="ECO:0000256" key="7">
    <source>
        <dbReference type="ARBA" id="ARBA00023136"/>
    </source>
</evidence>
<comment type="subcellular location">
    <subcellularLocation>
        <location evidence="8">Mitochondrion inner membrane</location>
        <topology evidence="8">Single-pass membrane protein</topology>
    </subcellularLocation>
    <subcellularLocation>
        <location evidence="1">Mitochondrion membrane</location>
        <topology evidence="1">Single-pass membrane protein</topology>
    </subcellularLocation>
</comment>
<dbReference type="GO" id="GO:0030150">
    <property type="term" value="P:protein import into mitochondrial matrix"/>
    <property type="evidence" value="ECO:0007669"/>
    <property type="project" value="UniProtKB-UniRule"/>
</dbReference>
<dbReference type="AlphaFoldDB" id="A0AAD9VN55"/>